<dbReference type="GO" id="GO:0005847">
    <property type="term" value="C:mRNA cleavage and polyadenylation specificity factor complex"/>
    <property type="evidence" value="ECO:0000318"/>
    <property type="project" value="GO_Central"/>
</dbReference>
<evidence type="ECO:0000256" key="5">
    <source>
        <dbReference type="SAM" id="Phobius"/>
    </source>
</evidence>
<dbReference type="Gene3D" id="1.25.10.10">
    <property type="entry name" value="Leucine-rich Repeat Variant"/>
    <property type="match status" value="1"/>
</dbReference>
<organism evidence="8 9">
    <name type="scientific">Caenorhabditis briggsae</name>
    <dbReference type="NCBI Taxonomy" id="6238"/>
    <lineage>
        <taxon>Eukaryota</taxon>
        <taxon>Metazoa</taxon>
        <taxon>Ecdysozoa</taxon>
        <taxon>Nematoda</taxon>
        <taxon>Chromadorea</taxon>
        <taxon>Rhabditida</taxon>
        <taxon>Rhabditina</taxon>
        <taxon>Rhabditomorpha</taxon>
        <taxon>Rhabditoidea</taxon>
        <taxon>Rhabditidae</taxon>
        <taxon>Peloderinae</taxon>
        <taxon>Caenorhabditis</taxon>
    </lineage>
</organism>
<dbReference type="WormBase" id="CBG01489">
    <property type="protein sequence ID" value="CBP44043"/>
    <property type="gene ID" value="WBGene00024718"/>
    <property type="gene designation" value="Cbr-symk-1"/>
</dbReference>
<comment type="subcellular location">
    <subcellularLocation>
        <location evidence="1">Nucleus</location>
    </subcellularLocation>
</comment>
<dbReference type="PANTHER" id="PTHR15245">
    <property type="entry name" value="SYMPLEKIN-RELATED"/>
    <property type="match status" value="1"/>
</dbReference>
<protein>
    <submittedName>
        <fullName evidence="8">Protein CBR-SYMK-1</fullName>
    </submittedName>
</protein>
<feature type="domain" description="Symplekin/Pta1 N-terminal" evidence="6">
    <location>
        <begin position="112"/>
        <end position="338"/>
    </location>
</feature>
<evidence type="ECO:0000313" key="9">
    <source>
        <dbReference type="Proteomes" id="UP000008549"/>
    </source>
</evidence>
<dbReference type="GO" id="GO:0006397">
    <property type="term" value="P:mRNA processing"/>
    <property type="evidence" value="ECO:0007669"/>
    <property type="project" value="UniProtKB-KW"/>
</dbReference>
<keyword evidence="5" id="KW-1133">Transmembrane helix</keyword>
<evidence type="ECO:0000256" key="2">
    <source>
        <dbReference type="ARBA" id="ARBA00022664"/>
    </source>
</evidence>
<dbReference type="eggNOG" id="KOG1895">
    <property type="taxonomic scope" value="Eukaryota"/>
</dbReference>
<dbReference type="PANTHER" id="PTHR15245:SF20">
    <property type="entry name" value="SYMPLEKIN"/>
    <property type="match status" value="1"/>
</dbReference>
<evidence type="ECO:0000313" key="10">
    <source>
        <dbReference type="WormBase" id="CBG01489"/>
    </source>
</evidence>
<proteinExistence type="predicted"/>
<dbReference type="AlphaFoldDB" id="A8WQK5"/>
<dbReference type="InterPro" id="IPR022075">
    <property type="entry name" value="Symplekin_C"/>
</dbReference>
<reference evidence="8 9" key="2">
    <citation type="journal article" date="2011" name="PLoS Genet.">
        <title>Caenorhabditis briggsae recombinant inbred line genotypes reveal inter-strain incompatibility and the evolution of recombination.</title>
        <authorList>
            <person name="Ross J.A."/>
            <person name="Koboldt D.C."/>
            <person name="Staisch J.E."/>
            <person name="Chamberlin H.M."/>
            <person name="Gupta B.P."/>
            <person name="Miller R.D."/>
            <person name="Baird S.E."/>
            <person name="Haag E.S."/>
        </authorList>
    </citation>
    <scope>NUCLEOTIDE SEQUENCE [LARGE SCALE GENOMIC DNA]</scope>
    <source>
        <strain evidence="8 9">AF16</strain>
    </source>
</reference>
<dbReference type="EMBL" id="HE601420">
    <property type="protein sequence ID" value="CAP22763.2"/>
    <property type="molecule type" value="Genomic_DNA"/>
</dbReference>
<dbReference type="FunCoup" id="A8WQK5">
    <property type="interactions" value="2800"/>
</dbReference>
<evidence type="ECO:0000256" key="3">
    <source>
        <dbReference type="ARBA" id="ARBA00023242"/>
    </source>
</evidence>
<dbReference type="InterPro" id="IPR032460">
    <property type="entry name" value="Symplekin/Pta1_N"/>
</dbReference>
<feature type="region of interest" description="Disordered" evidence="4">
    <location>
        <begin position="363"/>
        <end position="386"/>
    </location>
</feature>
<keyword evidence="5" id="KW-0472">Membrane</keyword>
<dbReference type="Pfam" id="PF12295">
    <property type="entry name" value="Symplekin_C"/>
    <property type="match status" value="1"/>
</dbReference>
<dbReference type="Pfam" id="PF11935">
    <property type="entry name" value="SYMPK_PTA1_N"/>
    <property type="match status" value="1"/>
</dbReference>
<evidence type="ECO:0000259" key="7">
    <source>
        <dbReference type="Pfam" id="PF12295"/>
    </source>
</evidence>
<keyword evidence="9" id="KW-1185">Reference proteome</keyword>
<evidence type="ECO:0000256" key="1">
    <source>
        <dbReference type="ARBA" id="ARBA00004123"/>
    </source>
</evidence>
<evidence type="ECO:0000259" key="6">
    <source>
        <dbReference type="Pfam" id="PF11935"/>
    </source>
</evidence>
<name>A8WQK5_CAEBR</name>
<dbReference type="OMA" id="NVRYGIM"/>
<keyword evidence="3" id="KW-0539">Nucleus</keyword>
<keyword evidence="5" id="KW-0812">Transmembrane</keyword>
<evidence type="ECO:0000256" key="4">
    <source>
        <dbReference type="SAM" id="MobiDB-lite"/>
    </source>
</evidence>
<feature type="domain" description="Symplekin C-terminal" evidence="7">
    <location>
        <begin position="879"/>
        <end position="1061"/>
    </location>
</feature>
<dbReference type="STRING" id="6238.A8WQK5"/>
<dbReference type="InParanoid" id="A8WQK5"/>
<dbReference type="Proteomes" id="UP000008549">
    <property type="component" value="Unassembled WGS sequence"/>
</dbReference>
<sequence>MSYIELDDDKESATERIGETLREAREAATIDKKLTCLSTAMHLLIDPNISNNVLDNFLTEMLEFAELNDYRIICLIIDFLQKASAKDLTICNKAVERYNFYLIPNDNISHNESVIKRVVVASTSLYPVVLEFAIMDKNDKAESCWEAFNLLKSRICNLVNDPHEGIRTVTVKFLEALILCQSPAPKEMSAEWAKEANTRFHKISLSDIPRSHRFLSIHKAQLEAEQNFTALITQTTVADITSQNLIAVIECLCMISRCRPLWEEAMPRVFEVIKTLHSNVPAMLSKGQVKFLRKSFKSNLLRFLKIPASVNPQYNLQPKIMGMLTNYLGASAREVNQSIPPDLIKSPTPARATFAEPAAKRAKVNNPIYDDDDEGEGSEASTSKAKMDARTQAIDITAKYILERLNHDTVNNLVKIALFTLPEEMPAAFASSYTPIANAGTESNRKELSELMAAQMVHKEVGPGYEWLVQKRRKEHEAKTKARNEGIAIAPTPHHEPNTRMPVVKQPAAPEKAPVAQKAKKAFNLVEETEKIDAKGAAELFELAYDSVLDAERRANAGGAGKIYMKLVVRLTTRFWEDCTPYENKFVEFILADHKKRFDLAHLWLCELYAQYQGYSNCALRIKDAIANQDGMTQPQRLERYDNAVCKIMDEMLERNLQKETIFYKLLLEIPLLTPNAMCRLQNVCLGKDNETGMFMLRETLMVRNRQRPQLLQFLFSLCFMDRPEVHKGCMDVVKELSHLPFIRSSLCDQARMQLNDCLEEKPPAYMRKPGAPEEWTDEIYKNSLSVYSILMPVDPTLLLPLAAVYAKSTNMFKRSILRVLEPVMRQLSQESVISLIVDCPHGAETLVARLVVLISERDRPSQELIQKLKILHDERKMDIRALLPIIFGLEKEEVMQLIPTFIFKTEYQKSVSTLFRKIYTARDFKTGELNFDPVDVIQRYHKIEPKDDHEAELLVNNLESLFDPAVLKPDLASKGIEAIFKWEQVPFLFLHSLYTLYHKFKTFDSFVANLFYKVTEKKMYQQSDRWKKAFFKCIREMKAKAYPAVLILISFEEYEELKAELGPECVTEFKAIYQTLSTLQQKNMNSSSVKLFCFLLIRRFSAKKSKRSCTTRSVKLVTVIDVSGEKNGRNGRRKKNGALDDEIATSSAATTMFNISITGLLIWFFFHSFIQISCSYLYYSCLKSMHVVAEKTTVGGA</sequence>
<accession>A8WQK5</accession>
<gene>
    <name evidence="10" type="primary">symk-1</name>
    <name evidence="8" type="synonym">Cbr-symk-1</name>
    <name evidence="10" type="ORF">CBG01489</name>
    <name evidence="8" type="ORF">CBG_01489</name>
</gene>
<dbReference type="InterPro" id="IPR021850">
    <property type="entry name" value="Symplekin/Pta1"/>
</dbReference>
<evidence type="ECO:0000313" key="8">
    <source>
        <dbReference type="EMBL" id="CAP22763.2"/>
    </source>
</evidence>
<feature type="transmembrane region" description="Helical" evidence="5">
    <location>
        <begin position="1161"/>
        <end position="1180"/>
    </location>
</feature>
<dbReference type="InterPro" id="IPR011989">
    <property type="entry name" value="ARM-like"/>
</dbReference>
<keyword evidence="2" id="KW-0507">mRNA processing</keyword>
<dbReference type="HOGENOM" id="CLU_004756_0_0_1"/>
<reference evidence="8 9" key="1">
    <citation type="journal article" date="2003" name="PLoS Biol.">
        <title>The genome sequence of Caenorhabditis briggsae: a platform for comparative genomics.</title>
        <authorList>
            <person name="Stein L.D."/>
            <person name="Bao Z."/>
            <person name="Blasiar D."/>
            <person name="Blumenthal T."/>
            <person name="Brent M.R."/>
            <person name="Chen N."/>
            <person name="Chinwalla A."/>
            <person name="Clarke L."/>
            <person name="Clee C."/>
            <person name="Coghlan A."/>
            <person name="Coulson A."/>
            <person name="D'Eustachio P."/>
            <person name="Fitch D.H."/>
            <person name="Fulton L.A."/>
            <person name="Fulton R.E."/>
            <person name="Griffiths-Jones S."/>
            <person name="Harris T.W."/>
            <person name="Hillier L.W."/>
            <person name="Kamath R."/>
            <person name="Kuwabara P.E."/>
            <person name="Mardis E.R."/>
            <person name="Marra M.A."/>
            <person name="Miner T.L."/>
            <person name="Minx P."/>
            <person name="Mullikin J.C."/>
            <person name="Plumb R.W."/>
            <person name="Rogers J."/>
            <person name="Schein J.E."/>
            <person name="Sohrmann M."/>
            <person name="Spieth J."/>
            <person name="Stajich J.E."/>
            <person name="Wei C."/>
            <person name="Willey D."/>
            <person name="Wilson R.K."/>
            <person name="Durbin R."/>
            <person name="Waterston R.H."/>
        </authorList>
    </citation>
    <scope>NUCLEOTIDE SEQUENCE [LARGE SCALE GENOMIC DNA]</scope>
    <source>
        <strain evidence="8 9">AF16</strain>
    </source>
</reference>